<evidence type="ECO:0000256" key="10">
    <source>
        <dbReference type="PROSITE-ProRule" id="PRU00282"/>
    </source>
</evidence>
<dbReference type="PROSITE" id="PS50920">
    <property type="entry name" value="SOLCAR"/>
    <property type="match status" value="3"/>
</dbReference>
<dbReference type="Proteomes" id="UP001187531">
    <property type="component" value="Unassembled WGS sequence"/>
</dbReference>
<feature type="repeat" description="Solcar" evidence="10">
    <location>
        <begin position="120"/>
        <end position="204"/>
    </location>
</feature>
<evidence type="ECO:0000256" key="8">
    <source>
        <dbReference type="ARBA" id="ARBA00023128"/>
    </source>
</evidence>
<feature type="repeat" description="Solcar" evidence="10">
    <location>
        <begin position="213"/>
        <end position="300"/>
    </location>
</feature>
<dbReference type="GO" id="GO:0051724">
    <property type="term" value="F:NAD transmembrane transporter activity"/>
    <property type="evidence" value="ECO:0007669"/>
    <property type="project" value="TreeGrafter"/>
</dbReference>
<accession>A0AA88HPS4</accession>
<keyword evidence="6" id="KW-0999">Mitochondrion inner membrane</keyword>
<dbReference type="EMBL" id="JAVRJZ010000014">
    <property type="protein sequence ID" value="KAK2713390.1"/>
    <property type="molecule type" value="Genomic_DNA"/>
</dbReference>
<dbReference type="EMBL" id="JAVRJZ010000014">
    <property type="protein sequence ID" value="KAK2713391.1"/>
    <property type="molecule type" value="Genomic_DNA"/>
</dbReference>
<evidence type="ECO:0000313" key="12">
    <source>
        <dbReference type="EMBL" id="KAK2713390.1"/>
    </source>
</evidence>
<evidence type="ECO:0000256" key="9">
    <source>
        <dbReference type="ARBA" id="ARBA00023136"/>
    </source>
</evidence>
<dbReference type="AlphaFoldDB" id="A0AA88HPS4"/>
<dbReference type="Pfam" id="PF00153">
    <property type="entry name" value="Mito_carr"/>
    <property type="match status" value="3"/>
</dbReference>
<dbReference type="SUPFAM" id="SSF103506">
    <property type="entry name" value="Mitochondrial carrier"/>
    <property type="match status" value="1"/>
</dbReference>
<dbReference type="GO" id="GO:0005743">
    <property type="term" value="C:mitochondrial inner membrane"/>
    <property type="evidence" value="ECO:0007669"/>
    <property type="project" value="UniProtKB-SubCell"/>
</dbReference>
<gene>
    <name evidence="12" type="ORF">QYM36_009305</name>
</gene>
<evidence type="ECO:0000256" key="2">
    <source>
        <dbReference type="ARBA" id="ARBA00006375"/>
    </source>
</evidence>
<keyword evidence="9 10" id="KW-0472">Membrane</keyword>
<comment type="caution">
    <text evidence="12">The sequence shown here is derived from an EMBL/GenBank/DDBJ whole genome shotgun (WGS) entry which is preliminary data.</text>
</comment>
<proteinExistence type="inferred from homology"/>
<dbReference type="InterPro" id="IPR023395">
    <property type="entry name" value="MCP_dom_sf"/>
</dbReference>
<evidence type="ECO:0000256" key="11">
    <source>
        <dbReference type="RuleBase" id="RU000488"/>
    </source>
</evidence>
<evidence type="ECO:0000256" key="1">
    <source>
        <dbReference type="ARBA" id="ARBA00004448"/>
    </source>
</evidence>
<dbReference type="PANTHER" id="PTHR46131">
    <property type="entry name" value="SD08549P"/>
    <property type="match status" value="1"/>
</dbReference>
<name>A0AA88HPS4_ARTSF</name>
<evidence type="ECO:0000256" key="7">
    <source>
        <dbReference type="ARBA" id="ARBA00022989"/>
    </source>
</evidence>
<evidence type="ECO:0000256" key="6">
    <source>
        <dbReference type="ARBA" id="ARBA00022792"/>
    </source>
</evidence>
<feature type="repeat" description="Solcar" evidence="10">
    <location>
        <begin position="31"/>
        <end position="111"/>
    </location>
</feature>
<dbReference type="Gene3D" id="1.50.40.10">
    <property type="entry name" value="Mitochondrial carrier domain"/>
    <property type="match status" value="1"/>
</dbReference>
<dbReference type="PANTHER" id="PTHR46131:SF1">
    <property type="entry name" value="SD08549P"/>
    <property type="match status" value="1"/>
</dbReference>
<keyword evidence="4 10" id="KW-0812">Transmembrane</keyword>
<comment type="subcellular location">
    <subcellularLocation>
        <location evidence="1">Mitochondrion inner membrane</location>
        <topology evidence="1">Multi-pass membrane protein</topology>
    </subcellularLocation>
</comment>
<organism evidence="12 13">
    <name type="scientific">Artemia franciscana</name>
    <name type="common">Brine shrimp</name>
    <name type="synonym">Artemia sanfranciscana</name>
    <dbReference type="NCBI Taxonomy" id="6661"/>
    <lineage>
        <taxon>Eukaryota</taxon>
        <taxon>Metazoa</taxon>
        <taxon>Ecdysozoa</taxon>
        <taxon>Arthropoda</taxon>
        <taxon>Crustacea</taxon>
        <taxon>Branchiopoda</taxon>
        <taxon>Anostraca</taxon>
        <taxon>Artemiidae</taxon>
        <taxon>Artemia</taxon>
    </lineage>
</organism>
<keyword evidence="13" id="KW-1185">Reference proteome</keyword>
<keyword evidence="7" id="KW-1133">Transmembrane helix</keyword>
<dbReference type="InterPro" id="IPR052465">
    <property type="entry name" value="Mito_NAD+_Carrier"/>
</dbReference>
<sequence length="310" mass="36074">MDTRKDIDGPRRFLEKSVHRAKAVIHPGPNDFEIREFVCGWGAAFINITTTFPINKVMFRQMLHGMHTKHAVEQLKSEGYRNLYRGLLPPLCQKTVSISIMFGMYDKFQHLITQYFPQVPHQTNKSVSAMLAGWTEAILCPFERVQMIMQDQHYQNRFKNTFHAFSELKPYGVKEYYRGLVPILVRNGFSNVMFFYLREHIKPLLPHTESHIGNLISDFVCGAMVGAFISTVFYPVNIIKTHMQCHLGGPHQSMTESFKVIYHQRGQSLHRMFYGVHVNYTRALLSWGIINASYELLHKLLYQKDMTNSH</sequence>
<evidence type="ECO:0000256" key="3">
    <source>
        <dbReference type="ARBA" id="ARBA00022448"/>
    </source>
</evidence>
<evidence type="ECO:0000256" key="5">
    <source>
        <dbReference type="ARBA" id="ARBA00022737"/>
    </source>
</evidence>
<keyword evidence="3 11" id="KW-0813">Transport</keyword>
<reference evidence="12" key="1">
    <citation type="submission" date="2023-07" db="EMBL/GenBank/DDBJ databases">
        <title>Chromosome-level genome assembly of Artemia franciscana.</title>
        <authorList>
            <person name="Jo E."/>
        </authorList>
    </citation>
    <scope>NUCLEOTIDE SEQUENCE</scope>
    <source>
        <tissue evidence="12">Whole body</tissue>
    </source>
</reference>
<evidence type="ECO:0000313" key="13">
    <source>
        <dbReference type="Proteomes" id="UP001187531"/>
    </source>
</evidence>
<evidence type="ECO:0008006" key="14">
    <source>
        <dbReference type="Google" id="ProtNLM"/>
    </source>
</evidence>
<comment type="similarity">
    <text evidence="2 11">Belongs to the mitochondrial carrier (TC 2.A.29) family.</text>
</comment>
<keyword evidence="8" id="KW-0496">Mitochondrion</keyword>
<keyword evidence="5" id="KW-0677">Repeat</keyword>
<protein>
    <recommendedName>
        <fullName evidence="14">Solute carrier family 25 member 51</fullName>
    </recommendedName>
</protein>
<evidence type="ECO:0000256" key="4">
    <source>
        <dbReference type="ARBA" id="ARBA00022692"/>
    </source>
</evidence>
<dbReference type="InterPro" id="IPR018108">
    <property type="entry name" value="MCP_transmembrane"/>
</dbReference>